<sequence>MPSSSQNTNDQANSNNNNADDINSIHHPLYFHHNDHPGLILISKKLTGSENYSTWKRSMMIALNARNKLKLVNGEYEEPAVNSPTRSLWERANDMIISFLNIVYEQIGNNLSFVNSATALCSELNEHYLRLDVHRIYQASNDISNRKQGNTTIELYYHKLKGLWDELDALEAPYACVYPCDCINEKNNEERDQKKRLMQFLIGLDENYKNFAIKEATVSRITLDAIVSPGHILLPDPNEIDLFAFIRYSDPTKVVVEERNVADREAKLLVSTKGRTVSLTLPAPPALGDSGDSIAKFFDEGNGAEQECSTEKGDVVLEETIAMDVSEIVVEKTKKKQKNKAFGDASSSTHPPKRLRENFHAATFDIGGKSLATLLGLILEDSFVSELNLQARPLVARSSVADALVVTVVATTTIAADVSAIPPPQVKVVSRHSEYVGYYWPTMHADARKLIRECIDSSVHRPVPRGPQQNLTPITSPWPFYKWGIDIAGPFPEGPGKVKFLIVAIDYFTKWIEAKPVATITGARIKKSLGEGIKARLDERSKNWLKEISHVLWVHRTMVKSSNGETPFSLTYGTEALIPVEIGMLTLRTAEVDMIKNDEALGINLDLMEEK</sequence>
<dbReference type="GO" id="GO:0003964">
    <property type="term" value="F:RNA-directed DNA polymerase activity"/>
    <property type="evidence" value="ECO:0007669"/>
    <property type="project" value="UniProtKB-KW"/>
</dbReference>
<dbReference type="AlphaFoldDB" id="A0A6L2J9M9"/>
<dbReference type="Gene3D" id="3.30.420.10">
    <property type="entry name" value="Ribonuclease H-like superfamily/Ribonuclease H"/>
    <property type="match status" value="2"/>
</dbReference>
<keyword evidence="2" id="KW-0548">Nucleotidyltransferase</keyword>
<name>A0A6L2J9M9_TANCI</name>
<evidence type="ECO:0000313" key="2">
    <source>
        <dbReference type="EMBL" id="GEU32354.1"/>
    </source>
</evidence>
<dbReference type="GO" id="GO:0003676">
    <property type="term" value="F:nucleic acid binding"/>
    <property type="evidence" value="ECO:0007669"/>
    <property type="project" value="InterPro"/>
</dbReference>
<dbReference type="PANTHER" id="PTHR37610:SF78">
    <property type="entry name" value="GAG-POLYPEPTIDE OF LTR COPIA-TYPE-RELATED"/>
    <property type="match status" value="1"/>
</dbReference>
<protein>
    <submittedName>
        <fullName evidence="2">Reverse transcriptase domain-containing protein</fullName>
    </submittedName>
</protein>
<gene>
    <name evidence="2" type="ORF">Tci_004332</name>
</gene>
<dbReference type="Pfam" id="PF14244">
    <property type="entry name" value="Retrotran_gag_3"/>
    <property type="match status" value="1"/>
</dbReference>
<feature type="domain" description="Retrotransposon Copia-like N-terminal" evidence="1">
    <location>
        <begin position="32"/>
        <end position="80"/>
    </location>
</feature>
<reference evidence="2" key="1">
    <citation type="journal article" date="2019" name="Sci. Rep.">
        <title>Draft genome of Tanacetum cinerariifolium, the natural source of mosquito coil.</title>
        <authorList>
            <person name="Yamashiro T."/>
            <person name="Shiraishi A."/>
            <person name="Satake H."/>
            <person name="Nakayama K."/>
        </authorList>
    </citation>
    <scope>NUCLEOTIDE SEQUENCE</scope>
</reference>
<dbReference type="SUPFAM" id="SSF53098">
    <property type="entry name" value="Ribonuclease H-like"/>
    <property type="match status" value="1"/>
</dbReference>
<comment type="caution">
    <text evidence="2">The sequence shown here is derived from an EMBL/GenBank/DDBJ whole genome shotgun (WGS) entry which is preliminary data.</text>
</comment>
<dbReference type="PANTHER" id="PTHR37610">
    <property type="entry name" value="CCHC-TYPE DOMAIN-CONTAINING PROTEIN"/>
    <property type="match status" value="1"/>
</dbReference>
<proteinExistence type="predicted"/>
<organism evidence="2">
    <name type="scientific">Tanacetum cinerariifolium</name>
    <name type="common">Dalmatian daisy</name>
    <name type="synonym">Chrysanthemum cinerariifolium</name>
    <dbReference type="NCBI Taxonomy" id="118510"/>
    <lineage>
        <taxon>Eukaryota</taxon>
        <taxon>Viridiplantae</taxon>
        <taxon>Streptophyta</taxon>
        <taxon>Embryophyta</taxon>
        <taxon>Tracheophyta</taxon>
        <taxon>Spermatophyta</taxon>
        <taxon>Magnoliopsida</taxon>
        <taxon>eudicotyledons</taxon>
        <taxon>Gunneridae</taxon>
        <taxon>Pentapetalae</taxon>
        <taxon>asterids</taxon>
        <taxon>campanulids</taxon>
        <taxon>Asterales</taxon>
        <taxon>Asteraceae</taxon>
        <taxon>Asteroideae</taxon>
        <taxon>Anthemideae</taxon>
        <taxon>Anthemidinae</taxon>
        <taxon>Tanacetum</taxon>
    </lineage>
</organism>
<keyword evidence="2" id="KW-0808">Transferase</keyword>
<accession>A0A6L2J9M9</accession>
<keyword evidence="2" id="KW-0695">RNA-directed DNA polymerase</keyword>
<dbReference type="InterPro" id="IPR029472">
    <property type="entry name" value="Copia-like_N"/>
</dbReference>
<dbReference type="InterPro" id="IPR036397">
    <property type="entry name" value="RNaseH_sf"/>
</dbReference>
<evidence type="ECO:0000259" key="1">
    <source>
        <dbReference type="Pfam" id="PF14244"/>
    </source>
</evidence>
<dbReference type="InterPro" id="IPR012337">
    <property type="entry name" value="RNaseH-like_sf"/>
</dbReference>
<dbReference type="EMBL" id="BKCJ010000345">
    <property type="protein sequence ID" value="GEU32354.1"/>
    <property type="molecule type" value="Genomic_DNA"/>
</dbReference>